<evidence type="ECO:0000256" key="3">
    <source>
        <dbReference type="ARBA" id="ARBA00023125"/>
    </source>
</evidence>
<dbReference type="GO" id="GO:0006351">
    <property type="term" value="P:DNA-templated transcription"/>
    <property type="evidence" value="ECO:0007669"/>
    <property type="project" value="InterPro"/>
</dbReference>
<dbReference type="InterPro" id="IPR001138">
    <property type="entry name" value="Zn2Cys6_DnaBD"/>
</dbReference>
<evidence type="ECO:0000313" key="9">
    <source>
        <dbReference type="Proteomes" id="UP001203852"/>
    </source>
</evidence>
<dbReference type="Gene3D" id="4.10.240.10">
    <property type="entry name" value="Zn(2)-C6 fungal-type DNA-binding domain"/>
    <property type="match status" value="1"/>
</dbReference>
<feature type="compositionally biased region" description="Polar residues" evidence="6">
    <location>
        <begin position="82"/>
        <end position="93"/>
    </location>
</feature>
<accession>A0AAN6DZJ7</accession>
<dbReference type="EMBL" id="MU404352">
    <property type="protein sequence ID" value="KAI1615506.1"/>
    <property type="molecule type" value="Genomic_DNA"/>
</dbReference>
<feature type="domain" description="Zn(2)-C6 fungal-type" evidence="7">
    <location>
        <begin position="12"/>
        <end position="43"/>
    </location>
</feature>
<reference evidence="8" key="1">
    <citation type="journal article" date="2022" name="bioRxiv">
        <title>Deciphering the potential niche of two novel black yeast fungi from a biological soil crust based on their genomes, phenotypes, and melanin regulation.</title>
        <authorList>
            <consortium name="DOE Joint Genome Institute"/>
            <person name="Carr E.C."/>
            <person name="Barton Q."/>
            <person name="Grambo S."/>
            <person name="Sullivan M."/>
            <person name="Renfro C.M."/>
            <person name="Kuo A."/>
            <person name="Pangilinan J."/>
            <person name="Lipzen A."/>
            <person name="Keymanesh K."/>
            <person name="Savage E."/>
            <person name="Barry K."/>
            <person name="Grigoriev I.V."/>
            <person name="Riekhof W.R."/>
            <person name="Harris S.S."/>
        </authorList>
    </citation>
    <scope>NUCLEOTIDE SEQUENCE</scope>
    <source>
        <strain evidence="8">JF 03-4F</strain>
    </source>
</reference>
<name>A0AAN6DZJ7_9EURO</name>
<dbReference type="InterPro" id="IPR050797">
    <property type="entry name" value="Carb_Metab_Trans_Reg"/>
</dbReference>
<dbReference type="GO" id="GO:0003677">
    <property type="term" value="F:DNA binding"/>
    <property type="evidence" value="ECO:0007669"/>
    <property type="project" value="UniProtKB-KW"/>
</dbReference>
<dbReference type="GO" id="GO:0000981">
    <property type="term" value="F:DNA-binding transcription factor activity, RNA polymerase II-specific"/>
    <property type="evidence" value="ECO:0007669"/>
    <property type="project" value="InterPro"/>
</dbReference>
<dbReference type="GO" id="GO:0008270">
    <property type="term" value="F:zinc ion binding"/>
    <property type="evidence" value="ECO:0007669"/>
    <property type="project" value="InterPro"/>
</dbReference>
<keyword evidence="3" id="KW-0238">DNA-binding</keyword>
<dbReference type="Proteomes" id="UP001203852">
    <property type="component" value="Unassembled WGS sequence"/>
</dbReference>
<dbReference type="PROSITE" id="PS00463">
    <property type="entry name" value="ZN2_CY6_FUNGAL_1"/>
    <property type="match status" value="1"/>
</dbReference>
<gene>
    <name evidence="8" type="ORF">EDD36DRAFT_190501</name>
</gene>
<keyword evidence="4" id="KW-0804">Transcription</keyword>
<dbReference type="Pfam" id="PF04082">
    <property type="entry name" value="Fungal_trans"/>
    <property type="match status" value="1"/>
</dbReference>
<evidence type="ECO:0000256" key="6">
    <source>
        <dbReference type="SAM" id="MobiDB-lite"/>
    </source>
</evidence>
<evidence type="ECO:0000256" key="5">
    <source>
        <dbReference type="ARBA" id="ARBA00023242"/>
    </source>
</evidence>
<dbReference type="GO" id="GO:0001080">
    <property type="term" value="P:nitrogen catabolite activation of transcription from RNA polymerase II promoter"/>
    <property type="evidence" value="ECO:0007669"/>
    <property type="project" value="TreeGrafter"/>
</dbReference>
<dbReference type="SMART" id="SM00906">
    <property type="entry name" value="Fungal_trans"/>
    <property type="match status" value="1"/>
</dbReference>
<keyword evidence="5" id="KW-0539">Nucleus</keyword>
<protein>
    <submittedName>
        <fullName evidence="8">Fungal-specific transcription factor domain-containing protein</fullName>
    </submittedName>
</protein>
<dbReference type="InterPro" id="IPR007219">
    <property type="entry name" value="XnlR_reg_dom"/>
</dbReference>
<comment type="caution">
    <text evidence="8">The sequence shown here is derived from an EMBL/GenBank/DDBJ whole genome shotgun (WGS) entry which is preliminary data.</text>
</comment>
<dbReference type="SUPFAM" id="SSF57701">
    <property type="entry name" value="Zn2/Cys6 DNA-binding domain"/>
    <property type="match status" value="1"/>
</dbReference>
<evidence type="ECO:0000256" key="1">
    <source>
        <dbReference type="ARBA" id="ARBA00022723"/>
    </source>
</evidence>
<sequence length="563" mass="62841">MERPYRSRKQRPCDKCRVRKVFCSRQGNASCALCRNRGIDCTVEGVAMSETVNSPIVEDDGALSVVTRIKSPQRRSRGAASGDSQHPLQSSESMGMPTRVERFVGLSSDLDPFILRHYNWKTMFADDDEAPFSYDRRGKDPYTPIHFELSMQNRLETSLSQSCAIPLLGQLESFQQDLFQTFDRYIHPSYPLLGPKRPHKATAAPILKIAICSVAHKIGSVAQKLPSDVFNDFNILGLPTELRLAQLETIEGALLFQQRNAYNAGFPEKRGSHLETGNLVAATQDLGLNIDCTGWEIPIHEKRRRRRIWWAVFIQDKWSALALGRPPYLTEAHANVTMLERSDFAVLGEEQPSDHVSQGADVFIATVHLTHILAMIIATFYSVRGLDNALSLPVADIQSLFEKYSRDLDHWAAAHFEPLAGSTGSIDVTGGLELAAYTVRIILFRAILPKLDILQARSMDLRHEASLTIKQVTVILRNLTISRTSVLWWPMPHTNLATIRTFIVSMILSSTEDADADSWTAALTSYQELLKAHSAGFPVTRYAAAQAEQLPLNTNQSTPQSSP</sequence>
<dbReference type="PANTHER" id="PTHR31668">
    <property type="entry name" value="GLUCOSE TRANSPORT TRANSCRIPTION REGULATOR RGT1-RELATED-RELATED"/>
    <property type="match status" value="1"/>
</dbReference>
<keyword evidence="9" id="KW-1185">Reference proteome</keyword>
<dbReference type="GO" id="GO:0005634">
    <property type="term" value="C:nucleus"/>
    <property type="evidence" value="ECO:0007669"/>
    <property type="project" value="TreeGrafter"/>
</dbReference>
<dbReference type="CDD" id="cd12148">
    <property type="entry name" value="fungal_TF_MHR"/>
    <property type="match status" value="1"/>
</dbReference>
<evidence type="ECO:0000313" key="8">
    <source>
        <dbReference type="EMBL" id="KAI1615506.1"/>
    </source>
</evidence>
<evidence type="ECO:0000256" key="2">
    <source>
        <dbReference type="ARBA" id="ARBA00023015"/>
    </source>
</evidence>
<evidence type="ECO:0000259" key="7">
    <source>
        <dbReference type="PROSITE" id="PS50048"/>
    </source>
</evidence>
<keyword evidence="1" id="KW-0479">Metal-binding</keyword>
<dbReference type="AlphaFoldDB" id="A0AAN6DZJ7"/>
<proteinExistence type="predicted"/>
<feature type="region of interest" description="Disordered" evidence="6">
    <location>
        <begin position="70"/>
        <end position="95"/>
    </location>
</feature>
<dbReference type="PROSITE" id="PS50048">
    <property type="entry name" value="ZN2_CY6_FUNGAL_2"/>
    <property type="match status" value="1"/>
</dbReference>
<dbReference type="InterPro" id="IPR036864">
    <property type="entry name" value="Zn2-C6_fun-type_DNA-bd_sf"/>
</dbReference>
<dbReference type="SMART" id="SM00066">
    <property type="entry name" value="GAL4"/>
    <property type="match status" value="1"/>
</dbReference>
<organism evidence="8 9">
    <name type="scientific">Exophiala viscosa</name>
    <dbReference type="NCBI Taxonomy" id="2486360"/>
    <lineage>
        <taxon>Eukaryota</taxon>
        <taxon>Fungi</taxon>
        <taxon>Dikarya</taxon>
        <taxon>Ascomycota</taxon>
        <taxon>Pezizomycotina</taxon>
        <taxon>Eurotiomycetes</taxon>
        <taxon>Chaetothyriomycetidae</taxon>
        <taxon>Chaetothyriales</taxon>
        <taxon>Herpotrichiellaceae</taxon>
        <taxon>Exophiala</taxon>
    </lineage>
</organism>
<keyword evidence="2" id="KW-0805">Transcription regulation</keyword>
<evidence type="ECO:0000256" key="4">
    <source>
        <dbReference type="ARBA" id="ARBA00023163"/>
    </source>
</evidence>
<dbReference type="CDD" id="cd00067">
    <property type="entry name" value="GAL4"/>
    <property type="match status" value="1"/>
</dbReference>
<dbReference type="PANTHER" id="PTHR31668:SF10">
    <property type="entry name" value="ZN(II)2CYS6 TRANSCRIPTION FACTOR (EUROFUNG)"/>
    <property type="match status" value="1"/>
</dbReference>